<gene>
    <name evidence="9" type="ORF">LTRI10_LOCUS24690</name>
</gene>
<dbReference type="Proteomes" id="UP001497516">
    <property type="component" value="Chromosome 4"/>
</dbReference>
<evidence type="ECO:0000256" key="6">
    <source>
        <dbReference type="ARBA" id="ARBA00047388"/>
    </source>
</evidence>
<protein>
    <recommendedName>
        <fullName evidence="1">protein-disulfide reductase</fullName>
        <ecNumber evidence="1">1.8.1.8</ecNumber>
    </recommendedName>
</protein>
<dbReference type="CDD" id="cd03009">
    <property type="entry name" value="TryX_like_TryX_NRX"/>
    <property type="match status" value="1"/>
</dbReference>
<evidence type="ECO:0000313" key="10">
    <source>
        <dbReference type="Proteomes" id="UP001497516"/>
    </source>
</evidence>
<dbReference type="PANTHER" id="PTHR13871">
    <property type="entry name" value="THIOREDOXIN"/>
    <property type="match status" value="1"/>
</dbReference>
<evidence type="ECO:0000259" key="8">
    <source>
        <dbReference type="PROSITE" id="PS51352"/>
    </source>
</evidence>
<proteinExistence type="inferred from homology"/>
<dbReference type="InterPro" id="IPR036249">
    <property type="entry name" value="Thioredoxin-like_sf"/>
</dbReference>
<name>A0AAV2ECA3_9ROSI</name>
<dbReference type="PANTHER" id="PTHR13871:SF96">
    <property type="entry name" value="THIOREDOXIN DOMAIN-CONTAINING PROTEIN"/>
    <property type="match status" value="1"/>
</dbReference>
<keyword evidence="10" id="KW-1185">Reference proteome</keyword>
<dbReference type="SUPFAM" id="SSF57889">
    <property type="entry name" value="Cysteine-rich domain"/>
    <property type="match status" value="1"/>
</dbReference>
<dbReference type="InterPro" id="IPR017937">
    <property type="entry name" value="Thioredoxin_CS"/>
</dbReference>
<dbReference type="Gene3D" id="3.40.30.10">
    <property type="entry name" value="Glutaredoxin"/>
    <property type="match status" value="3"/>
</dbReference>
<keyword evidence="3" id="KW-0560">Oxidoreductase</keyword>
<dbReference type="Pfam" id="PF13905">
    <property type="entry name" value="Thioredoxin_8"/>
    <property type="match status" value="3"/>
</dbReference>
<keyword evidence="4" id="KW-0520">NAD</keyword>
<dbReference type="PROSITE" id="PS00194">
    <property type="entry name" value="THIOREDOXIN_1"/>
    <property type="match status" value="1"/>
</dbReference>
<dbReference type="InterPro" id="IPR012336">
    <property type="entry name" value="Thioredoxin-like_fold"/>
</dbReference>
<dbReference type="EMBL" id="OZ034817">
    <property type="protein sequence ID" value="CAL1383412.1"/>
    <property type="molecule type" value="Genomic_DNA"/>
</dbReference>
<dbReference type="GO" id="GO:0004791">
    <property type="term" value="F:thioredoxin-disulfide reductase (NADPH) activity"/>
    <property type="evidence" value="ECO:0007669"/>
    <property type="project" value="InterPro"/>
</dbReference>
<keyword evidence="2" id="KW-0677">Repeat</keyword>
<comment type="catalytic activity">
    <reaction evidence="6">
        <text>[protein]-dithiol + NAD(+) = [protein]-disulfide + NADH + H(+)</text>
        <dbReference type="Rhea" id="RHEA:18749"/>
        <dbReference type="Rhea" id="RHEA-COMP:10593"/>
        <dbReference type="Rhea" id="RHEA-COMP:10594"/>
        <dbReference type="ChEBI" id="CHEBI:15378"/>
        <dbReference type="ChEBI" id="CHEBI:29950"/>
        <dbReference type="ChEBI" id="CHEBI:50058"/>
        <dbReference type="ChEBI" id="CHEBI:57540"/>
        <dbReference type="ChEBI" id="CHEBI:57945"/>
        <dbReference type="EC" id="1.8.1.8"/>
    </reaction>
</comment>
<dbReference type="Pfam" id="PF03107">
    <property type="entry name" value="C1_2"/>
    <property type="match status" value="1"/>
</dbReference>
<evidence type="ECO:0000256" key="5">
    <source>
        <dbReference type="ARBA" id="ARBA00025782"/>
    </source>
</evidence>
<dbReference type="InterPro" id="IPR004146">
    <property type="entry name" value="DC1"/>
</dbReference>
<dbReference type="PROSITE" id="PS51352">
    <property type="entry name" value="THIOREDOXIN_2"/>
    <property type="match status" value="2"/>
</dbReference>
<evidence type="ECO:0000313" key="9">
    <source>
        <dbReference type="EMBL" id="CAL1383412.1"/>
    </source>
</evidence>
<dbReference type="EC" id="1.8.1.8" evidence="1"/>
<dbReference type="InterPro" id="IPR013766">
    <property type="entry name" value="Thioredoxin_domain"/>
</dbReference>
<sequence length="569" mass="63632">MGSRQDSDCLFSFLSAKDRDFLIRSNGDQVKIGTLSGKTLGLYFSASGCGPSQRFLPLLLETHQELSSNSGFEVVLISSDEDEELFKELFSKMPWLAVPFSDSDARASLMELFKVKSTPHLVILDTQGNVSCSRGVKVVQKYGAAGYPFTEEKLNLLIEEQENAKKNQTLSSLLVSPTRDYLISNDGTKTAVIDLEGKMVCLYISIHAVSSCAEFTPKLVDFYKQVKGKGEEFEVVLVSFDSSEEAFQKSFEAMPWLAVPFKDKTCSKLLDYFQFRTIPSVILIGPDGKTMNPNVAELVEDFGIEAYPFSPEKLAAFDEIKKASFESQTLESILVHGDTDFVIDSSGSKVPVSELVGKNILLYFSAHWCPPCRKFTPKLVASYPEFKAIDNNFEVVFISSDRDQTSFDEYFSTMPWLAVPFDPEIKTIMTKKFKISGIPAVVAIGPSGRTSTMEARDAFALHGVDAYPFTEEHLEQLEHKLDEKANWWPEKVRLEQLHEHELVRKKGKLYMCNGCEEMGGAWSYSCKPCDFDVHPKCALNEEEISEDGKEEGGEGKEGWVCEGDVCRKA</sequence>
<dbReference type="InterPro" id="IPR045870">
    <property type="entry name" value="TryX_NRX_thioredoxin_dom"/>
</dbReference>
<dbReference type="SUPFAM" id="SSF52833">
    <property type="entry name" value="Thioredoxin-like"/>
    <property type="match status" value="3"/>
</dbReference>
<evidence type="ECO:0000256" key="1">
    <source>
        <dbReference type="ARBA" id="ARBA00012612"/>
    </source>
</evidence>
<organism evidence="9 10">
    <name type="scientific">Linum trigynum</name>
    <dbReference type="NCBI Taxonomy" id="586398"/>
    <lineage>
        <taxon>Eukaryota</taxon>
        <taxon>Viridiplantae</taxon>
        <taxon>Streptophyta</taxon>
        <taxon>Embryophyta</taxon>
        <taxon>Tracheophyta</taxon>
        <taxon>Spermatophyta</taxon>
        <taxon>Magnoliopsida</taxon>
        <taxon>eudicotyledons</taxon>
        <taxon>Gunneridae</taxon>
        <taxon>Pentapetalae</taxon>
        <taxon>rosids</taxon>
        <taxon>fabids</taxon>
        <taxon>Malpighiales</taxon>
        <taxon>Linaceae</taxon>
        <taxon>Linum</taxon>
    </lineage>
</organism>
<reference evidence="9 10" key="1">
    <citation type="submission" date="2024-04" db="EMBL/GenBank/DDBJ databases">
        <authorList>
            <person name="Fracassetti M."/>
        </authorList>
    </citation>
    <scope>NUCLEOTIDE SEQUENCE [LARGE SCALE GENOMIC DNA]</scope>
</reference>
<feature type="domain" description="Thioredoxin" evidence="8">
    <location>
        <begin position="10"/>
        <end position="163"/>
    </location>
</feature>
<accession>A0AAV2ECA3</accession>
<comment type="catalytic activity">
    <reaction evidence="7">
        <text>[protein]-dithiol + NADP(+) = [protein]-disulfide + NADPH + H(+)</text>
        <dbReference type="Rhea" id="RHEA:18753"/>
        <dbReference type="Rhea" id="RHEA-COMP:10593"/>
        <dbReference type="Rhea" id="RHEA-COMP:10594"/>
        <dbReference type="ChEBI" id="CHEBI:15378"/>
        <dbReference type="ChEBI" id="CHEBI:29950"/>
        <dbReference type="ChEBI" id="CHEBI:50058"/>
        <dbReference type="ChEBI" id="CHEBI:57783"/>
        <dbReference type="ChEBI" id="CHEBI:58349"/>
        <dbReference type="EC" id="1.8.1.8"/>
    </reaction>
</comment>
<evidence type="ECO:0000256" key="7">
    <source>
        <dbReference type="ARBA" id="ARBA00047804"/>
    </source>
</evidence>
<dbReference type="InterPro" id="IPR052259">
    <property type="entry name" value="Nucleoredoxin-like"/>
</dbReference>
<comment type="similarity">
    <text evidence="5">Belongs to the nucleoredoxin family.</text>
</comment>
<evidence type="ECO:0000256" key="2">
    <source>
        <dbReference type="ARBA" id="ARBA00022737"/>
    </source>
</evidence>
<feature type="domain" description="Thioredoxin" evidence="8">
    <location>
        <begin position="324"/>
        <end position="486"/>
    </location>
</feature>
<evidence type="ECO:0000256" key="3">
    <source>
        <dbReference type="ARBA" id="ARBA00023002"/>
    </source>
</evidence>
<dbReference type="InterPro" id="IPR046349">
    <property type="entry name" value="C1-like_sf"/>
</dbReference>
<evidence type="ECO:0000256" key="4">
    <source>
        <dbReference type="ARBA" id="ARBA00023027"/>
    </source>
</evidence>
<dbReference type="AlphaFoldDB" id="A0AAV2ECA3"/>